<comment type="caution">
    <text evidence="1">The sequence shown here is derived from an EMBL/GenBank/DDBJ whole genome shotgun (WGS) entry which is preliminary data.</text>
</comment>
<keyword evidence="2" id="KW-1185">Reference proteome</keyword>
<dbReference type="OrthoDB" id="6383402at2759"/>
<dbReference type="AlphaFoldDB" id="A0A5N5SKR4"/>
<accession>A0A5N5SKR4</accession>
<gene>
    <name evidence="1" type="ORF">Anas_11122</name>
</gene>
<sequence>MSRDLDQTILWSDNIFINFNYMITNKIESVTLVSYAFRSSLYKYGRIQMDLDGIKFFVLSSVIPMEPDLKMIEIDMILFQLSFLDVDTYLLITIDGIEEKLEILLNTSDDILPILHKIIYGEIKLKSKYLSEIFVYGEKDSGENAEVMDLITFGEDSFDKIYIVPENSYVTGDLIGEFRGDRNFLKQIICSKCHYRINDLYFQIKTKRD</sequence>
<proteinExistence type="predicted"/>
<organism evidence="1 2">
    <name type="scientific">Armadillidium nasatum</name>
    <dbReference type="NCBI Taxonomy" id="96803"/>
    <lineage>
        <taxon>Eukaryota</taxon>
        <taxon>Metazoa</taxon>
        <taxon>Ecdysozoa</taxon>
        <taxon>Arthropoda</taxon>
        <taxon>Crustacea</taxon>
        <taxon>Multicrustacea</taxon>
        <taxon>Malacostraca</taxon>
        <taxon>Eumalacostraca</taxon>
        <taxon>Peracarida</taxon>
        <taxon>Isopoda</taxon>
        <taxon>Oniscidea</taxon>
        <taxon>Crinocheta</taxon>
        <taxon>Armadillidiidae</taxon>
        <taxon>Armadillidium</taxon>
    </lineage>
</organism>
<dbReference type="Proteomes" id="UP000326759">
    <property type="component" value="Unassembled WGS sequence"/>
</dbReference>
<protein>
    <submittedName>
        <fullName evidence="1">Uncharacterized protein</fullName>
    </submittedName>
</protein>
<name>A0A5N5SKR4_9CRUS</name>
<evidence type="ECO:0000313" key="1">
    <source>
        <dbReference type="EMBL" id="KAB7494633.1"/>
    </source>
</evidence>
<reference evidence="1 2" key="1">
    <citation type="journal article" date="2019" name="PLoS Biol.">
        <title>Sex chromosomes control vertical transmission of feminizing Wolbachia symbionts in an isopod.</title>
        <authorList>
            <person name="Becking T."/>
            <person name="Chebbi M.A."/>
            <person name="Giraud I."/>
            <person name="Moumen B."/>
            <person name="Laverre T."/>
            <person name="Caubet Y."/>
            <person name="Peccoud J."/>
            <person name="Gilbert C."/>
            <person name="Cordaux R."/>
        </authorList>
    </citation>
    <scope>NUCLEOTIDE SEQUENCE [LARGE SCALE GENOMIC DNA]</scope>
    <source>
        <strain evidence="1">ANa2</strain>
        <tissue evidence="1">Whole body excluding digestive tract and cuticle</tissue>
    </source>
</reference>
<dbReference type="EMBL" id="SEYY01023714">
    <property type="protein sequence ID" value="KAB7494633.1"/>
    <property type="molecule type" value="Genomic_DNA"/>
</dbReference>
<evidence type="ECO:0000313" key="2">
    <source>
        <dbReference type="Proteomes" id="UP000326759"/>
    </source>
</evidence>